<accession>A0A7Y2EAV0</accession>
<keyword evidence="2" id="KW-0808">Transferase</keyword>
<dbReference type="InterPro" id="IPR050508">
    <property type="entry name" value="Methyltransf_Superfamily"/>
</dbReference>
<organism evidence="2 3">
    <name type="scientific">Eiseniibacteriota bacterium</name>
    <dbReference type="NCBI Taxonomy" id="2212470"/>
    <lineage>
        <taxon>Bacteria</taxon>
        <taxon>Candidatus Eiseniibacteriota</taxon>
    </lineage>
</organism>
<evidence type="ECO:0000313" key="3">
    <source>
        <dbReference type="Proteomes" id="UP000547674"/>
    </source>
</evidence>
<dbReference type="GO" id="GO:0032259">
    <property type="term" value="P:methylation"/>
    <property type="evidence" value="ECO:0007669"/>
    <property type="project" value="UniProtKB-KW"/>
</dbReference>
<protein>
    <submittedName>
        <fullName evidence="2">Class I SAM-dependent methyltransferase</fullName>
    </submittedName>
</protein>
<dbReference type="Gene3D" id="2.20.25.110">
    <property type="entry name" value="S-adenosyl-L-methionine-dependent methyltransferases"/>
    <property type="match status" value="1"/>
</dbReference>
<dbReference type="InterPro" id="IPR041698">
    <property type="entry name" value="Methyltransf_25"/>
</dbReference>
<proteinExistence type="predicted"/>
<dbReference type="GO" id="GO:0008168">
    <property type="term" value="F:methyltransferase activity"/>
    <property type="evidence" value="ECO:0007669"/>
    <property type="project" value="UniProtKB-KW"/>
</dbReference>
<dbReference type="SUPFAM" id="SSF53335">
    <property type="entry name" value="S-adenosyl-L-methionine-dependent methyltransferases"/>
    <property type="match status" value="1"/>
</dbReference>
<dbReference type="Pfam" id="PF13649">
    <property type="entry name" value="Methyltransf_25"/>
    <property type="match status" value="1"/>
</dbReference>
<dbReference type="CDD" id="cd02440">
    <property type="entry name" value="AdoMet_MTases"/>
    <property type="match status" value="1"/>
</dbReference>
<sequence length="195" mass="22394">MPLWFDDAFGAWYLKVYPHRDKVEAQQALEFVLPRLNDPILDIGCGTGRHLRTLAELNRHAFGVDRSEDLLREGAREKPSILTARSDMRQLPFASASFGSVLSMFTSFGYFDSHQEHVNLLKEWRRVTLPGGRLILDYLNPPFVTAGLKKTSERELEDGARVLEHRRIRKDLDPSRVEKKVTLQQPNGEELTSYT</sequence>
<feature type="non-terminal residue" evidence="2">
    <location>
        <position position="195"/>
    </location>
</feature>
<keyword evidence="2" id="KW-0489">Methyltransferase</keyword>
<feature type="domain" description="Methyltransferase" evidence="1">
    <location>
        <begin position="40"/>
        <end position="132"/>
    </location>
</feature>
<dbReference type="Gene3D" id="3.40.50.150">
    <property type="entry name" value="Vaccinia Virus protein VP39"/>
    <property type="match status" value="1"/>
</dbReference>
<reference evidence="2 3" key="1">
    <citation type="submission" date="2020-03" db="EMBL/GenBank/DDBJ databases">
        <title>Metabolic flexibility allows generalist bacteria to become dominant in a frequently disturbed ecosystem.</title>
        <authorList>
            <person name="Chen Y.-J."/>
            <person name="Leung P.M."/>
            <person name="Bay S.K."/>
            <person name="Hugenholtz P."/>
            <person name="Kessler A.J."/>
            <person name="Shelley G."/>
            <person name="Waite D.W."/>
            <person name="Cook P.L."/>
            <person name="Greening C."/>
        </authorList>
    </citation>
    <scope>NUCLEOTIDE SEQUENCE [LARGE SCALE GENOMIC DNA]</scope>
    <source>
        <strain evidence="2">SS_bin_28</strain>
    </source>
</reference>
<dbReference type="InterPro" id="IPR029063">
    <property type="entry name" value="SAM-dependent_MTases_sf"/>
</dbReference>
<dbReference type="EMBL" id="JABDJR010000677">
    <property type="protein sequence ID" value="NNF08431.1"/>
    <property type="molecule type" value="Genomic_DNA"/>
</dbReference>
<comment type="caution">
    <text evidence="2">The sequence shown here is derived from an EMBL/GenBank/DDBJ whole genome shotgun (WGS) entry which is preliminary data.</text>
</comment>
<dbReference type="AlphaFoldDB" id="A0A7Y2EAV0"/>
<name>A0A7Y2EAV0_UNCEI</name>
<evidence type="ECO:0000313" key="2">
    <source>
        <dbReference type="EMBL" id="NNF08431.1"/>
    </source>
</evidence>
<gene>
    <name evidence="2" type="ORF">HKN21_16845</name>
</gene>
<dbReference type="Proteomes" id="UP000547674">
    <property type="component" value="Unassembled WGS sequence"/>
</dbReference>
<dbReference type="PANTHER" id="PTHR42912">
    <property type="entry name" value="METHYLTRANSFERASE"/>
    <property type="match status" value="1"/>
</dbReference>
<evidence type="ECO:0000259" key="1">
    <source>
        <dbReference type="Pfam" id="PF13649"/>
    </source>
</evidence>
<dbReference type="PANTHER" id="PTHR42912:SF80">
    <property type="entry name" value="METHYLTRANSFERASE DOMAIN-CONTAINING PROTEIN"/>
    <property type="match status" value="1"/>
</dbReference>